<feature type="compositionally biased region" description="Polar residues" evidence="13">
    <location>
        <begin position="182"/>
        <end position="192"/>
    </location>
</feature>
<dbReference type="GO" id="GO:0046982">
    <property type="term" value="F:protein heterodimerization activity"/>
    <property type="evidence" value="ECO:0007669"/>
    <property type="project" value="InterPro"/>
</dbReference>
<dbReference type="GO" id="GO:0000122">
    <property type="term" value="P:negative regulation of transcription by RNA polymerase II"/>
    <property type="evidence" value="ECO:0007669"/>
    <property type="project" value="UniProtKB-ARBA"/>
</dbReference>
<accession>A0A6J8DM87</accession>
<evidence type="ECO:0000256" key="9">
    <source>
        <dbReference type="ARBA" id="ARBA00066085"/>
    </source>
</evidence>
<dbReference type="OrthoDB" id="653904at2759"/>
<evidence type="ECO:0000256" key="13">
    <source>
        <dbReference type="SAM" id="MobiDB-lite"/>
    </source>
</evidence>
<dbReference type="Gene3D" id="1.10.20.10">
    <property type="entry name" value="Histone, subunit A"/>
    <property type="match status" value="1"/>
</dbReference>
<dbReference type="InterPro" id="IPR009072">
    <property type="entry name" value="Histone-fold"/>
</dbReference>
<evidence type="ECO:0000313" key="15">
    <source>
        <dbReference type="EMBL" id="CAC5408857.1"/>
    </source>
</evidence>
<feature type="compositionally biased region" description="Basic residues" evidence="13">
    <location>
        <begin position="109"/>
        <end position="129"/>
    </location>
</feature>
<dbReference type="FunFam" id="1.10.20.10:FF:000032">
    <property type="entry name" value="dr1-associated corepressor isoform X1"/>
    <property type="match status" value="1"/>
</dbReference>
<evidence type="ECO:0000313" key="16">
    <source>
        <dbReference type="Proteomes" id="UP000507470"/>
    </source>
</evidence>
<sequence length="291" mass="32196">MPSKKKKFNSRFPPARIKKIMQTDEEVGKVAAAVPVIISRALEKFIETLIVKTGETTSNRNAKTLTATHIKQTIQSEKKFDFLRDLVSSVPDHQAEDEGESSNHGETKKQKRPRKQKEKSEKRRGRKKKSSESSEEENNHNTNNGDNPVNEDPAEDEDDDEDTETDEDDHSSESHPAEPISYDQSFNASLPSSAGLAQKSSFTSPISHSSSTFIPPFVNKMPSVSHMMPSNPFVPLMPPFPSSGLPPVTIDESNQPLDLCTTSSSSKNSVVKTSICTVVSQNSEEDDDYDT</sequence>
<evidence type="ECO:0000256" key="11">
    <source>
        <dbReference type="ARBA" id="ARBA00077179"/>
    </source>
</evidence>
<evidence type="ECO:0000256" key="8">
    <source>
        <dbReference type="ARBA" id="ARBA00061393"/>
    </source>
</evidence>
<feature type="compositionally biased region" description="Acidic residues" evidence="13">
    <location>
        <begin position="152"/>
        <end position="170"/>
    </location>
</feature>
<proteinExistence type="inferred from homology"/>
<protein>
    <recommendedName>
        <fullName evidence="10">Dr1-associated corepressor</fullName>
    </recommendedName>
    <alternativeName>
        <fullName evidence="11">Dr1-associated protein 1</fullName>
    </alternativeName>
    <alternativeName>
        <fullName evidence="12">Negative cofactor 2-alpha</fullName>
    </alternativeName>
</protein>
<evidence type="ECO:0000256" key="10">
    <source>
        <dbReference type="ARBA" id="ARBA00072760"/>
    </source>
</evidence>
<feature type="compositionally biased region" description="Basic and acidic residues" evidence="13">
    <location>
        <begin position="93"/>
        <end position="108"/>
    </location>
</feature>
<evidence type="ECO:0000256" key="3">
    <source>
        <dbReference type="ARBA" id="ARBA00022553"/>
    </source>
</evidence>
<keyword evidence="5" id="KW-0238">DNA-binding</keyword>
<keyword evidence="6" id="KW-0804">Transcription</keyword>
<feature type="region of interest" description="Disordered" evidence="13">
    <location>
        <begin position="90"/>
        <end position="214"/>
    </location>
</feature>
<dbReference type="Pfam" id="PF00808">
    <property type="entry name" value="CBFD_NFYB_HMF"/>
    <property type="match status" value="1"/>
</dbReference>
<dbReference type="GO" id="GO:0016251">
    <property type="term" value="F:RNA polymerase II general transcription initiation factor activity"/>
    <property type="evidence" value="ECO:0007669"/>
    <property type="project" value="TreeGrafter"/>
</dbReference>
<dbReference type="InterPro" id="IPR003958">
    <property type="entry name" value="CBFA_NFYB_domain"/>
</dbReference>
<feature type="compositionally biased region" description="Low complexity" evidence="13">
    <location>
        <begin position="200"/>
        <end position="214"/>
    </location>
</feature>
<keyword evidence="4" id="KW-0805">Transcription regulation</keyword>
<dbReference type="Proteomes" id="UP000507470">
    <property type="component" value="Unassembled WGS sequence"/>
</dbReference>
<evidence type="ECO:0000259" key="14">
    <source>
        <dbReference type="Pfam" id="PF00808"/>
    </source>
</evidence>
<evidence type="ECO:0000256" key="2">
    <source>
        <dbReference type="ARBA" id="ARBA00022491"/>
    </source>
</evidence>
<dbReference type="CDD" id="cd22906">
    <property type="entry name" value="HFD_DRAP1"/>
    <property type="match status" value="1"/>
</dbReference>
<evidence type="ECO:0000256" key="12">
    <source>
        <dbReference type="ARBA" id="ARBA00078501"/>
    </source>
</evidence>
<dbReference type="PANTHER" id="PTHR10252:SF5">
    <property type="entry name" value="DR1-ASSOCIATED COREPRESSOR"/>
    <property type="match status" value="1"/>
</dbReference>
<evidence type="ECO:0000256" key="4">
    <source>
        <dbReference type="ARBA" id="ARBA00023015"/>
    </source>
</evidence>
<evidence type="ECO:0000256" key="7">
    <source>
        <dbReference type="ARBA" id="ARBA00023242"/>
    </source>
</evidence>
<keyword evidence="3" id="KW-0597">Phosphoprotein</keyword>
<feature type="domain" description="Transcription factor CBF/NF-Y/archaeal histone" evidence="14">
    <location>
        <begin position="11"/>
        <end position="73"/>
    </location>
</feature>
<evidence type="ECO:0000256" key="6">
    <source>
        <dbReference type="ARBA" id="ARBA00023163"/>
    </source>
</evidence>
<dbReference type="SUPFAM" id="SSF47113">
    <property type="entry name" value="Histone-fold"/>
    <property type="match status" value="1"/>
</dbReference>
<dbReference type="GO" id="GO:0017054">
    <property type="term" value="C:negative cofactor 2 complex"/>
    <property type="evidence" value="ECO:0007669"/>
    <property type="project" value="TreeGrafter"/>
</dbReference>
<dbReference type="GO" id="GO:0001046">
    <property type="term" value="F:core promoter sequence-specific DNA binding"/>
    <property type="evidence" value="ECO:0007669"/>
    <property type="project" value="TreeGrafter"/>
</dbReference>
<evidence type="ECO:0000256" key="1">
    <source>
        <dbReference type="ARBA" id="ARBA00004123"/>
    </source>
</evidence>
<reference evidence="15 16" key="1">
    <citation type="submission" date="2020-06" db="EMBL/GenBank/DDBJ databases">
        <authorList>
            <person name="Li R."/>
            <person name="Bekaert M."/>
        </authorList>
    </citation>
    <scope>NUCLEOTIDE SEQUENCE [LARGE SCALE GENOMIC DNA]</scope>
    <source>
        <strain evidence="16">wild</strain>
    </source>
</reference>
<keyword evidence="16" id="KW-1185">Reference proteome</keyword>
<dbReference type="EMBL" id="CACVKT020007610">
    <property type="protein sequence ID" value="CAC5408857.1"/>
    <property type="molecule type" value="Genomic_DNA"/>
</dbReference>
<comment type="similarity">
    <text evidence="8">Belongs to the NC2 alpha/DRAP1 family.</text>
</comment>
<name>A0A6J8DM87_MYTCO</name>
<organism evidence="15 16">
    <name type="scientific">Mytilus coruscus</name>
    <name type="common">Sea mussel</name>
    <dbReference type="NCBI Taxonomy" id="42192"/>
    <lineage>
        <taxon>Eukaryota</taxon>
        <taxon>Metazoa</taxon>
        <taxon>Spiralia</taxon>
        <taxon>Lophotrochozoa</taxon>
        <taxon>Mollusca</taxon>
        <taxon>Bivalvia</taxon>
        <taxon>Autobranchia</taxon>
        <taxon>Pteriomorphia</taxon>
        <taxon>Mytilida</taxon>
        <taxon>Mytiloidea</taxon>
        <taxon>Mytilidae</taxon>
        <taxon>Mytilinae</taxon>
        <taxon>Mytilus</taxon>
    </lineage>
</organism>
<evidence type="ECO:0000256" key="5">
    <source>
        <dbReference type="ARBA" id="ARBA00023125"/>
    </source>
</evidence>
<dbReference type="PANTHER" id="PTHR10252">
    <property type="entry name" value="HISTONE-LIKE TRANSCRIPTION FACTOR CCAAT-RELATED"/>
    <property type="match status" value="1"/>
</dbReference>
<dbReference type="AlphaFoldDB" id="A0A6J8DM87"/>
<dbReference type="InterPro" id="IPR050568">
    <property type="entry name" value="Transcr_DNA_Rep_Reg"/>
</dbReference>
<gene>
    <name evidence="15" type="ORF">MCOR_42208</name>
</gene>
<keyword evidence="7" id="KW-0539">Nucleus</keyword>
<keyword evidence="2" id="KW-0678">Repressor</keyword>
<comment type="subcellular location">
    <subcellularLocation>
        <location evidence="1">Nucleus</location>
    </subcellularLocation>
</comment>
<comment type="subunit">
    <text evidence="9">Heterodimer with DR1. Binds BTAF1.</text>
</comment>